<dbReference type="Pfam" id="PF00669">
    <property type="entry name" value="Flagellin_N"/>
    <property type="match status" value="1"/>
</dbReference>
<comment type="subcellular location">
    <subcellularLocation>
        <location evidence="1">Bacterial flagellum</location>
    </subcellularLocation>
    <subcellularLocation>
        <location evidence="2">Secreted</location>
    </subcellularLocation>
</comment>
<dbReference type="InterPro" id="IPR001029">
    <property type="entry name" value="Flagellin_N"/>
</dbReference>
<dbReference type="RefSeq" id="WP_133612397.1">
    <property type="nucleotide sequence ID" value="NZ_SNYW01000006.1"/>
</dbReference>
<keyword evidence="6" id="KW-0282">Flagellum</keyword>
<dbReference type="SUPFAM" id="SSF64518">
    <property type="entry name" value="Phase 1 flagellin"/>
    <property type="match status" value="2"/>
</dbReference>
<dbReference type="GO" id="GO:0005576">
    <property type="term" value="C:extracellular region"/>
    <property type="evidence" value="ECO:0007669"/>
    <property type="project" value="UniProtKB-SubCell"/>
</dbReference>
<evidence type="ECO:0000313" key="6">
    <source>
        <dbReference type="EMBL" id="TDQ84370.1"/>
    </source>
</evidence>
<proteinExistence type="inferred from homology"/>
<dbReference type="PANTHER" id="PTHR42792:SF2">
    <property type="entry name" value="FLAGELLIN"/>
    <property type="match status" value="1"/>
</dbReference>
<dbReference type="Gene3D" id="1.20.1330.10">
    <property type="entry name" value="f41 fragment of flagellin, N-terminal domain"/>
    <property type="match status" value="1"/>
</dbReference>
<sequence>MATNDVQLTAGIRSNLLLLQQTTVSLERTQLRLATGNKINSALDGPASFFAAKGLTQRAGDLNGLKDGLGQAISTIKSADTGITKIEELVEQARGLTTQALGSLGTDASSVALRNNLANQYNSLLRQIDRLAADSGYQGKNLLVGSGLSLDATASSKALVNALPGIGGARVTNVVSADEYKISVTGEGTVSGSTADIARAQTDRGISNLEISGFASTTRFNYDSVSIKLTGGQGKDKTFTVTEGNETVTQTFTSLDWQIAQSNGVTLRFAHSFTTGTNVSFDVDFDAIEDVPDTAGVGTSVIEKNVDLQLIVTNQNGEVITRDGLNLLGQSKLANGENAFAFDSGTARVSVDERALLQSSKYDAKVGLAYGTGATAISEIKVASVSTVSANTTVSFAVVGTSFDYETGNFTQFNITATDTESGTSVSLAFSVGQTSREFAFAGLISGDAEASVAFNVSELKFVASAASADLTEVSNTIETNGINVGLIGITSASSFTDNTVTSINIAVTDLTSTSATFQYTDEFGGTASVTITLSGFSLAAASTLTFSVQGGLNSGAVFAFSLSATTLVETGQEINYKVRGEFTAEREVLFDVRKANTGDTATIKTQQVTDASDANNLQVQLNENNTSNVTVISQNVQTNGQGLKLDFAQNGWNDRADIDNAIRQLDAAKLTLRAASSNLSTNLNIIQTRETYTAEFSNVLIEGANKLTAADQNEEGANILTLQTRQQLGTISLSLANQAQQAILRLF</sequence>
<protein>
    <submittedName>
        <fullName evidence="6">Flagellin-like protein</fullName>
    </submittedName>
</protein>
<dbReference type="InterPro" id="IPR001492">
    <property type="entry name" value="Flagellin"/>
</dbReference>
<evidence type="ECO:0000256" key="4">
    <source>
        <dbReference type="ARBA" id="ARBA00023143"/>
    </source>
</evidence>
<reference evidence="6 7" key="1">
    <citation type="submission" date="2019-03" db="EMBL/GenBank/DDBJ databases">
        <title>Genomic Encyclopedia of Type Strains, Phase III (KMG-III): the genomes of soil and plant-associated and newly described type strains.</title>
        <authorList>
            <person name="Whitman W."/>
        </authorList>
    </citation>
    <scope>NUCLEOTIDE SEQUENCE [LARGE SCALE GENOMIC DNA]</scope>
    <source>
        <strain evidence="6 7">CGMCC 1.7660</strain>
    </source>
</reference>
<dbReference type="EMBL" id="SNYW01000006">
    <property type="protein sequence ID" value="TDQ84370.1"/>
    <property type="molecule type" value="Genomic_DNA"/>
</dbReference>
<name>A0A4R6WW00_9PROT</name>
<keyword evidence="4" id="KW-0975">Bacterial flagellum</keyword>
<dbReference type="AlphaFoldDB" id="A0A4R6WW00"/>
<comment type="caution">
    <text evidence="6">The sequence shown here is derived from an EMBL/GenBank/DDBJ whole genome shotgun (WGS) entry which is preliminary data.</text>
</comment>
<dbReference type="GO" id="GO:0009288">
    <property type="term" value="C:bacterial-type flagellum"/>
    <property type="evidence" value="ECO:0007669"/>
    <property type="project" value="UniProtKB-SubCell"/>
</dbReference>
<organism evidence="6 7">
    <name type="scientific">Dongia mobilis</name>
    <dbReference type="NCBI Taxonomy" id="578943"/>
    <lineage>
        <taxon>Bacteria</taxon>
        <taxon>Pseudomonadati</taxon>
        <taxon>Pseudomonadota</taxon>
        <taxon>Alphaproteobacteria</taxon>
        <taxon>Rhodospirillales</taxon>
        <taxon>Dongiaceae</taxon>
        <taxon>Dongia</taxon>
    </lineage>
</organism>
<evidence type="ECO:0000259" key="5">
    <source>
        <dbReference type="Pfam" id="PF00669"/>
    </source>
</evidence>
<feature type="domain" description="Flagellin N-terminal" evidence="5">
    <location>
        <begin position="18"/>
        <end position="146"/>
    </location>
</feature>
<dbReference type="GO" id="GO:0005198">
    <property type="term" value="F:structural molecule activity"/>
    <property type="evidence" value="ECO:0007669"/>
    <property type="project" value="InterPro"/>
</dbReference>
<keyword evidence="6" id="KW-0969">Cilium</keyword>
<keyword evidence="7" id="KW-1185">Reference proteome</keyword>
<evidence type="ECO:0000256" key="3">
    <source>
        <dbReference type="ARBA" id="ARBA00005709"/>
    </source>
</evidence>
<evidence type="ECO:0000256" key="1">
    <source>
        <dbReference type="ARBA" id="ARBA00004365"/>
    </source>
</evidence>
<gene>
    <name evidence="6" type="ORF">A8950_0921</name>
</gene>
<dbReference type="PANTHER" id="PTHR42792">
    <property type="entry name" value="FLAGELLIN"/>
    <property type="match status" value="1"/>
</dbReference>
<evidence type="ECO:0000313" key="7">
    <source>
        <dbReference type="Proteomes" id="UP000295783"/>
    </source>
</evidence>
<dbReference type="Proteomes" id="UP000295783">
    <property type="component" value="Unassembled WGS sequence"/>
</dbReference>
<dbReference type="OrthoDB" id="9808068at2"/>
<accession>A0A4R6WW00</accession>
<keyword evidence="6" id="KW-0966">Cell projection</keyword>
<evidence type="ECO:0000256" key="2">
    <source>
        <dbReference type="ARBA" id="ARBA00004613"/>
    </source>
</evidence>
<comment type="similarity">
    <text evidence="3">Belongs to the bacterial flagellin family.</text>
</comment>